<gene>
    <name evidence="1" type="ORF">DN730_02120</name>
</gene>
<sequence length="161" mass="17909">MSLDFLYQQLLLYMADRVDIVSDAANQAKEAATGTESVAETKWDTFGLENSYLAHGQAMRLVECESDMAYFRKFRFSESDTVALGSALLLVRQDGWRRIVILAAHCGGAEFRVGDQKALIVTPNTPLGKSLLTKEEGDEIIMKSRGVEIFAEIDRIFSAHV</sequence>
<accession>A0A370UDK9</accession>
<reference evidence="1 2" key="1">
    <citation type="submission" date="2018-06" db="EMBL/GenBank/DDBJ databases">
        <title>Marinomonas sp. YLB-05 draft genome sequence.</title>
        <authorList>
            <person name="Yu L."/>
            <person name="Tang X."/>
        </authorList>
    </citation>
    <scope>NUCLEOTIDE SEQUENCE [LARGE SCALE GENOMIC DNA]</scope>
    <source>
        <strain evidence="1 2">YLB-05</strain>
    </source>
</reference>
<organism evidence="1 2">
    <name type="scientific">Marinomonas piezotolerans</name>
    <dbReference type="NCBI Taxonomy" id="2213058"/>
    <lineage>
        <taxon>Bacteria</taxon>
        <taxon>Pseudomonadati</taxon>
        <taxon>Pseudomonadota</taxon>
        <taxon>Gammaproteobacteria</taxon>
        <taxon>Oceanospirillales</taxon>
        <taxon>Oceanospirillaceae</taxon>
        <taxon>Marinomonas</taxon>
    </lineage>
</organism>
<evidence type="ECO:0000313" key="1">
    <source>
        <dbReference type="EMBL" id="RDL45868.1"/>
    </source>
</evidence>
<dbReference type="RefSeq" id="WP_115466456.1">
    <property type="nucleotide sequence ID" value="NZ_QKRA01000001.1"/>
</dbReference>
<dbReference type="OrthoDB" id="5293337at2"/>
<dbReference type="EMBL" id="QKRA01000001">
    <property type="protein sequence ID" value="RDL45868.1"/>
    <property type="molecule type" value="Genomic_DNA"/>
</dbReference>
<evidence type="ECO:0000313" key="2">
    <source>
        <dbReference type="Proteomes" id="UP000254326"/>
    </source>
</evidence>
<comment type="caution">
    <text evidence="1">The sequence shown here is derived from an EMBL/GenBank/DDBJ whole genome shotgun (WGS) entry which is preliminary data.</text>
</comment>
<dbReference type="Proteomes" id="UP000254326">
    <property type="component" value="Unassembled WGS sequence"/>
</dbReference>
<protein>
    <recommendedName>
        <fullName evidence="3">Transcription elongation factor GreAB</fullName>
    </recommendedName>
</protein>
<proteinExistence type="predicted"/>
<name>A0A370UDK9_9GAMM</name>
<evidence type="ECO:0008006" key="3">
    <source>
        <dbReference type="Google" id="ProtNLM"/>
    </source>
</evidence>
<keyword evidence="2" id="KW-1185">Reference proteome</keyword>
<dbReference type="AlphaFoldDB" id="A0A370UDK9"/>